<comment type="caution">
    <text evidence="1">The sequence shown here is derived from an EMBL/GenBank/DDBJ whole genome shotgun (WGS) entry which is preliminary data.</text>
</comment>
<accession>A0ABR9NXG3</accession>
<proteinExistence type="predicted"/>
<sequence length="80" mass="9248">MSDKIRRGNVEKSQFSDVKRGGMTHKVTFRLDAKHHQELESCADTFHASVAFLVRHLVVRFLEDQRRNNPTSVARLRGMP</sequence>
<organism evidence="1 2">
    <name type="scientific">Geobacter anodireducens</name>
    <dbReference type="NCBI Taxonomy" id="1340425"/>
    <lineage>
        <taxon>Bacteria</taxon>
        <taxon>Pseudomonadati</taxon>
        <taxon>Thermodesulfobacteriota</taxon>
        <taxon>Desulfuromonadia</taxon>
        <taxon>Geobacterales</taxon>
        <taxon>Geobacteraceae</taxon>
        <taxon>Geobacter</taxon>
    </lineage>
</organism>
<protein>
    <recommendedName>
        <fullName evidence="3">CopG family transcriptional regulator</fullName>
    </recommendedName>
</protein>
<reference evidence="1 2" key="1">
    <citation type="submission" date="2020-10" db="EMBL/GenBank/DDBJ databases">
        <title>Investigation of anaerobic biodegradation of phenanthrene by a sulfate-dependent Geobacter anodireducens strain PheS2.</title>
        <authorList>
            <person name="Zhang Z."/>
        </authorList>
    </citation>
    <scope>NUCLEOTIDE SEQUENCE [LARGE SCALE GENOMIC DNA]</scope>
    <source>
        <strain evidence="1 2">PheS2</strain>
    </source>
</reference>
<keyword evidence="2" id="KW-1185">Reference proteome</keyword>
<dbReference type="EMBL" id="JADBFD010000019">
    <property type="protein sequence ID" value="MBE2888939.1"/>
    <property type="molecule type" value="Genomic_DNA"/>
</dbReference>
<evidence type="ECO:0000313" key="2">
    <source>
        <dbReference type="Proteomes" id="UP000618926"/>
    </source>
</evidence>
<dbReference type="Proteomes" id="UP000618926">
    <property type="component" value="Unassembled WGS sequence"/>
</dbReference>
<gene>
    <name evidence="1" type="ORF">IIE05_13295</name>
</gene>
<evidence type="ECO:0008006" key="3">
    <source>
        <dbReference type="Google" id="ProtNLM"/>
    </source>
</evidence>
<name>A0ABR9NXG3_9BACT</name>
<evidence type="ECO:0000313" key="1">
    <source>
        <dbReference type="EMBL" id="MBE2888939.1"/>
    </source>
</evidence>